<dbReference type="SUPFAM" id="SSF89623">
    <property type="entry name" value="Ribose/Galactose isomerase RpiB/AlsB"/>
    <property type="match status" value="1"/>
</dbReference>
<dbReference type="HAMAP" id="MF_01556">
    <property type="entry name" value="LacB"/>
    <property type="match status" value="1"/>
</dbReference>
<dbReference type="InterPro" id="IPR036569">
    <property type="entry name" value="RpiB_LacA_LacB_sf"/>
</dbReference>
<organism evidence="6 7">
    <name type="scientific">Streptococcus oricebi</name>
    <dbReference type="NCBI Taxonomy" id="1547447"/>
    <lineage>
        <taxon>Bacteria</taxon>
        <taxon>Bacillati</taxon>
        <taxon>Bacillota</taxon>
        <taxon>Bacilli</taxon>
        <taxon>Lactobacillales</taxon>
        <taxon>Streptococcaceae</taxon>
        <taxon>Streptococcus</taxon>
    </lineage>
</organism>
<dbReference type="NCBIfam" id="TIGR01119">
    <property type="entry name" value="lacB"/>
    <property type="match status" value="1"/>
</dbReference>
<keyword evidence="2 4" id="KW-0423">Lactose metabolism</keyword>
<dbReference type="GO" id="GO:0016853">
    <property type="term" value="F:isomerase activity"/>
    <property type="evidence" value="ECO:0007669"/>
    <property type="project" value="UniProtKB-KW"/>
</dbReference>
<evidence type="ECO:0000256" key="5">
    <source>
        <dbReference type="NCBIfam" id="TIGR01119"/>
    </source>
</evidence>
<comment type="catalytic activity">
    <reaction evidence="4">
        <text>aldehydo-D-galactose 6-phosphate = keto-D-tagatose 6-phosphate</text>
        <dbReference type="Rhea" id="RHEA:13033"/>
        <dbReference type="ChEBI" id="CHEBI:58255"/>
        <dbReference type="ChEBI" id="CHEBI:134283"/>
        <dbReference type="EC" id="5.3.1.26"/>
    </reaction>
</comment>
<dbReference type="InterPro" id="IPR004784">
    <property type="entry name" value="LacB"/>
</dbReference>
<gene>
    <name evidence="4 6" type="primary">lacB</name>
    <name evidence="6" type="ORF">C4K46_05170</name>
</gene>
<comment type="pathway">
    <text evidence="4">Carbohydrate metabolism; D-galactose 6-phosphate degradation; D-tagatose 6-phosphate from D-galactose 6-phosphate: step 1/1.</text>
</comment>
<comment type="subunit">
    <text evidence="4">Heteromultimeric protein consisting of LacA and LacB.</text>
</comment>
<dbReference type="EMBL" id="PRDG01000003">
    <property type="protein sequence ID" value="MBP2623327.1"/>
    <property type="molecule type" value="Genomic_DNA"/>
</dbReference>
<dbReference type="EC" id="5.3.1.26" evidence="4 5"/>
<reference evidence="6 7" key="1">
    <citation type="submission" date="2018-02" db="EMBL/GenBank/DDBJ databases">
        <title>Draft genome sequence of Streptococcus oricebi CCUG 70868T type strain.</title>
        <authorList>
            <person name="Mendez V."/>
            <person name="Salva-Serra F."/>
            <person name="Jaen-Luchoro D."/>
            <person name="Gonzales-Siles L."/>
            <person name="Karlsson R."/>
            <person name="Engstrom-Jakobsson H."/>
            <person name="Busquets A."/>
            <person name="Gomila M."/>
            <person name="Pineiro-Iglesias B."/>
            <person name="Bennasar-Figueras A."/>
            <person name="Seeger M."/>
            <person name="Moore E."/>
        </authorList>
    </citation>
    <scope>NUCLEOTIDE SEQUENCE [LARGE SCALE GENOMIC DNA]</scope>
    <source>
        <strain evidence="6 7">CCUG 70868</strain>
    </source>
</reference>
<evidence type="ECO:0000256" key="1">
    <source>
        <dbReference type="ARBA" id="ARBA00008754"/>
    </source>
</evidence>
<evidence type="ECO:0000313" key="6">
    <source>
        <dbReference type="EMBL" id="MBP2623327.1"/>
    </source>
</evidence>
<accession>A0ABS5B3B8</accession>
<dbReference type="Pfam" id="PF02502">
    <property type="entry name" value="LacAB_rpiB"/>
    <property type="match status" value="1"/>
</dbReference>
<evidence type="ECO:0000313" key="7">
    <source>
        <dbReference type="Proteomes" id="UP001519296"/>
    </source>
</evidence>
<evidence type="ECO:0000256" key="4">
    <source>
        <dbReference type="HAMAP-Rule" id="MF_01556"/>
    </source>
</evidence>
<comment type="similarity">
    <text evidence="1 4">Belongs to the LacAB/RpiB family.</text>
</comment>
<dbReference type="Gene3D" id="3.40.1400.10">
    <property type="entry name" value="Sugar-phosphate isomerase, RpiB/LacA/LacB"/>
    <property type="match status" value="1"/>
</dbReference>
<dbReference type="NCBIfam" id="NF006381">
    <property type="entry name" value="PRK08622.1"/>
    <property type="match status" value="1"/>
</dbReference>
<dbReference type="PIRSF" id="PIRSF005384">
    <property type="entry name" value="RpiB_LacA_B"/>
    <property type="match status" value="1"/>
</dbReference>
<keyword evidence="7" id="KW-1185">Reference proteome</keyword>
<dbReference type="Proteomes" id="UP001519296">
    <property type="component" value="Unassembled WGS sequence"/>
</dbReference>
<proteinExistence type="inferred from homology"/>
<protein>
    <recommendedName>
        <fullName evidence="4 5">Galactose-6-phosphate isomerase subunit LacB</fullName>
        <ecNumber evidence="4 5">5.3.1.26</ecNumber>
    </recommendedName>
</protein>
<keyword evidence="3 4" id="KW-0413">Isomerase</keyword>
<evidence type="ECO:0000256" key="2">
    <source>
        <dbReference type="ARBA" id="ARBA00022736"/>
    </source>
</evidence>
<comment type="caution">
    <text evidence="6">The sequence shown here is derived from an EMBL/GenBank/DDBJ whole genome shotgun (WGS) entry which is preliminary data.</text>
</comment>
<dbReference type="InterPro" id="IPR003500">
    <property type="entry name" value="RpiB_LacA_LacB"/>
</dbReference>
<dbReference type="NCBIfam" id="NF004051">
    <property type="entry name" value="PRK05571.1"/>
    <property type="match status" value="1"/>
</dbReference>
<dbReference type="RefSeq" id="WP_209627830.1">
    <property type="nucleotide sequence ID" value="NZ_PRDG01000003.1"/>
</dbReference>
<evidence type="ECO:0000256" key="3">
    <source>
        <dbReference type="ARBA" id="ARBA00023235"/>
    </source>
</evidence>
<dbReference type="PANTHER" id="PTHR30345:SF0">
    <property type="entry name" value="DNA DAMAGE-REPAIR_TOLERATION PROTEIN DRT102"/>
    <property type="match status" value="1"/>
</dbReference>
<sequence length="171" mass="18733">MKIAIGCDHIVTDTKIAVVDYLKSKGHEVLDFGTYDFTRTHYPIYGKKVGEAVVSGQAELGVVICGTGVGITNSVNKVAGVRAALVRDMTTALYAKERLNANVIGFGGKIIGELLMCDIIDAFLGAEYQPNKESEELIAKISALETSHLNQADSDFFQEFLEKWNRGEYHD</sequence>
<dbReference type="PANTHER" id="PTHR30345">
    <property type="entry name" value="RIBOSE-5-PHOSPHATE ISOMERASE B"/>
    <property type="match status" value="1"/>
</dbReference>
<dbReference type="NCBIfam" id="TIGR00689">
    <property type="entry name" value="rpiB_lacA_lacB"/>
    <property type="match status" value="1"/>
</dbReference>
<name>A0ABS5B3B8_9STRE</name>